<evidence type="ECO:0000313" key="2">
    <source>
        <dbReference type="EMBL" id="CAH2281995.1"/>
    </source>
</evidence>
<organism evidence="2 3">
    <name type="scientific">Pelobates cultripes</name>
    <name type="common">Western spadefoot toad</name>
    <dbReference type="NCBI Taxonomy" id="61616"/>
    <lineage>
        <taxon>Eukaryota</taxon>
        <taxon>Metazoa</taxon>
        <taxon>Chordata</taxon>
        <taxon>Craniata</taxon>
        <taxon>Vertebrata</taxon>
        <taxon>Euteleostomi</taxon>
        <taxon>Amphibia</taxon>
        <taxon>Batrachia</taxon>
        <taxon>Anura</taxon>
        <taxon>Pelobatoidea</taxon>
        <taxon>Pelobatidae</taxon>
        <taxon>Pelobates</taxon>
    </lineage>
</organism>
<evidence type="ECO:0000313" key="3">
    <source>
        <dbReference type="Proteomes" id="UP001295444"/>
    </source>
</evidence>
<dbReference type="Proteomes" id="UP001295444">
    <property type="component" value="Chromosome 04"/>
</dbReference>
<sequence length="175" mass="19439">MRATQLPPNPMANPPENKPVAPSGQPVVGPQLRAPHRAKSVRKWKRAKALIESSNSESGQEEAQSESEEEDSDDSNNQLLENDSVTFTGMDHKDGADDSALVDHRGEPLFDPDTLQHPRSSKWYPLDHVAKYIAARIRKPLDKVARNKLRAECPRPTIPDMACATPEVDPKITNF</sequence>
<feature type="compositionally biased region" description="Pro residues" evidence="1">
    <location>
        <begin position="7"/>
        <end position="17"/>
    </location>
</feature>
<keyword evidence="3" id="KW-1185">Reference proteome</keyword>
<gene>
    <name evidence="2" type="ORF">PECUL_23A030674</name>
</gene>
<feature type="compositionally biased region" description="Acidic residues" evidence="1">
    <location>
        <begin position="59"/>
        <end position="74"/>
    </location>
</feature>
<proteinExistence type="predicted"/>
<accession>A0AAD1RUR7</accession>
<feature type="region of interest" description="Disordered" evidence="1">
    <location>
        <begin position="1"/>
        <end position="120"/>
    </location>
</feature>
<dbReference type="AlphaFoldDB" id="A0AAD1RUR7"/>
<evidence type="ECO:0000256" key="1">
    <source>
        <dbReference type="SAM" id="MobiDB-lite"/>
    </source>
</evidence>
<feature type="compositionally biased region" description="Basic and acidic residues" evidence="1">
    <location>
        <begin position="90"/>
        <end position="108"/>
    </location>
</feature>
<feature type="compositionally biased region" description="Basic residues" evidence="1">
    <location>
        <begin position="34"/>
        <end position="48"/>
    </location>
</feature>
<dbReference type="EMBL" id="OW240915">
    <property type="protein sequence ID" value="CAH2281995.1"/>
    <property type="molecule type" value="Genomic_DNA"/>
</dbReference>
<reference evidence="2" key="1">
    <citation type="submission" date="2022-03" db="EMBL/GenBank/DDBJ databases">
        <authorList>
            <person name="Alioto T."/>
            <person name="Alioto T."/>
            <person name="Gomez Garrido J."/>
        </authorList>
    </citation>
    <scope>NUCLEOTIDE SEQUENCE</scope>
</reference>
<protein>
    <submittedName>
        <fullName evidence="2">Uncharacterized protein</fullName>
    </submittedName>
</protein>
<name>A0AAD1RUR7_PELCU</name>